<feature type="domain" description="Amidohydrolase-related" evidence="8">
    <location>
        <begin position="78"/>
        <end position="342"/>
    </location>
</feature>
<protein>
    <submittedName>
        <fullName evidence="9">N-acetylglucosamine-6-phosphate deacetylase</fullName>
    </submittedName>
</protein>
<reference evidence="9 10" key="1">
    <citation type="submission" date="2019-03" db="EMBL/GenBank/DDBJ databases">
        <title>Genomic Encyclopedia of Type Strains, Phase III (KMG-III): the genomes of soil and plant-associated and newly described type strains.</title>
        <authorList>
            <person name="Whitman W."/>
        </authorList>
    </citation>
    <scope>NUCLEOTIDE SEQUENCE [LARGE SCALE GENOMIC DNA]</scope>
    <source>
        <strain evidence="9 10">CECT 8446</strain>
    </source>
</reference>
<evidence type="ECO:0000256" key="5">
    <source>
        <dbReference type="PIRSR" id="PIRSR038994-1"/>
    </source>
</evidence>
<dbReference type="GO" id="GO:0006046">
    <property type="term" value="P:N-acetylglucosamine catabolic process"/>
    <property type="evidence" value="ECO:0007669"/>
    <property type="project" value="TreeGrafter"/>
</dbReference>
<feature type="binding site" evidence="7">
    <location>
        <position position="210"/>
    </location>
    <ligand>
        <name>Zn(2+)</name>
        <dbReference type="ChEBI" id="CHEBI:29105"/>
    </ligand>
</feature>
<keyword evidence="2 7" id="KW-0479">Metal-binding</keyword>
<feature type="binding site" evidence="6">
    <location>
        <begin position="304"/>
        <end position="306"/>
    </location>
    <ligand>
        <name>substrate</name>
    </ligand>
</feature>
<feature type="binding site" evidence="7">
    <location>
        <position position="121"/>
    </location>
    <ligand>
        <name>Zn(2+)</name>
        <dbReference type="ChEBI" id="CHEBI:29105"/>
    </ligand>
</feature>
<dbReference type="OrthoDB" id="9776488at2"/>
<dbReference type="PANTHER" id="PTHR11113">
    <property type="entry name" value="N-ACETYLGLUCOSAMINE-6-PHOSPHATE DEACETYLASE"/>
    <property type="match status" value="1"/>
</dbReference>
<comment type="similarity">
    <text evidence="1 4">Belongs to the metallo-dependent hydrolases superfamily. NagA family.</text>
</comment>
<evidence type="ECO:0000313" key="10">
    <source>
        <dbReference type="Proteomes" id="UP000294535"/>
    </source>
</evidence>
<evidence type="ECO:0000256" key="2">
    <source>
        <dbReference type="ARBA" id="ARBA00022723"/>
    </source>
</evidence>
<feature type="binding site" evidence="7">
    <location>
        <position position="189"/>
    </location>
    <ligand>
        <name>Zn(2+)</name>
        <dbReference type="ChEBI" id="CHEBI:29105"/>
    </ligand>
</feature>
<dbReference type="Gene3D" id="3.20.20.140">
    <property type="entry name" value="Metal-dependent hydrolases"/>
    <property type="match status" value="1"/>
</dbReference>
<dbReference type="GO" id="GO:0008448">
    <property type="term" value="F:N-acetylglucosamine-6-phosphate deacetylase activity"/>
    <property type="evidence" value="ECO:0007669"/>
    <property type="project" value="InterPro"/>
</dbReference>
<feature type="binding site" evidence="6">
    <location>
        <position position="245"/>
    </location>
    <ligand>
        <name>substrate</name>
    </ligand>
</feature>
<feature type="active site" description="Proton donor/acceptor" evidence="5">
    <location>
        <position position="267"/>
    </location>
</feature>
<evidence type="ECO:0000256" key="4">
    <source>
        <dbReference type="PIRNR" id="PIRNR038994"/>
    </source>
</evidence>
<dbReference type="InterPro" id="IPR032466">
    <property type="entry name" value="Metal_Hydrolase"/>
</dbReference>
<evidence type="ECO:0000259" key="8">
    <source>
        <dbReference type="Pfam" id="PF01979"/>
    </source>
</evidence>
<dbReference type="GO" id="GO:0046872">
    <property type="term" value="F:metal ion binding"/>
    <property type="evidence" value="ECO:0007669"/>
    <property type="project" value="UniProtKB-KW"/>
</dbReference>
<dbReference type="Proteomes" id="UP000294535">
    <property type="component" value="Unassembled WGS sequence"/>
</dbReference>
<name>A0A4R6T7P9_9BACT</name>
<evidence type="ECO:0000313" key="9">
    <source>
        <dbReference type="EMBL" id="TDQ19050.1"/>
    </source>
</evidence>
<feature type="binding site" evidence="6">
    <location>
        <position position="221"/>
    </location>
    <ligand>
        <name>substrate</name>
    </ligand>
</feature>
<dbReference type="Pfam" id="PF01979">
    <property type="entry name" value="Amidohydro_1"/>
    <property type="match status" value="1"/>
</dbReference>
<feature type="binding site" evidence="6">
    <location>
        <position position="134"/>
    </location>
    <ligand>
        <name>substrate</name>
    </ligand>
</feature>
<dbReference type="RefSeq" id="WP_133553007.1">
    <property type="nucleotide sequence ID" value="NZ_SNYF01000005.1"/>
</dbReference>
<organism evidence="9 10">
    <name type="scientific">Algoriphagus boseongensis</name>
    <dbReference type="NCBI Taxonomy" id="1442587"/>
    <lineage>
        <taxon>Bacteria</taxon>
        <taxon>Pseudomonadati</taxon>
        <taxon>Bacteroidota</taxon>
        <taxon>Cytophagia</taxon>
        <taxon>Cytophagales</taxon>
        <taxon>Cyclobacteriaceae</taxon>
        <taxon>Algoriphagus</taxon>
    </lineage>
</organism>
<keyword evidence="4" id="KW-0119">Carbohydrate metabolism</keyword>
<dbReference type="PIRSF" id="PIRSF038994">
    <property type="entry name" value="NagA"/>
    <property type="match status" value="1"/>
</dbReference>
<comment type="caution">
    <text evidence="9">The sequence shown here is derived from an EMBL/GenBank/DDBJ whole genome shotgun (WGS) entry which is preliminary data.</text>
</comment>
<comment type="cofactor">
    <cofactor evidence="7">
        <name>a divalent metal cation</name>
        <dbReference type="ChEBI" id="CHEBI:60240"/>
    </cofactor>
    <text evidence="7">Binds 1 divalent metal cation per subunit.</text>
</comment>
<gene>
    <name evidence="9" type="ORF">DFQ04_0867</name>
</gene>
<dbReference type="SUPFAM" id="SSF51556">
    <property type="entry name" value="Metallo-dependent hydrolases"/>
    <property type="match status" value="1"/>
</dbReference>
<dbReference type="InterPro" id="IPR003764">
    <property type="entry name" value="GlcNAc_6-P_deAcase"/>
</dbReference>
<evidence type="ECO:0000256" key="6">
    <source>
        <dbReference type="PIRSR" id="PIRSR038994-2"/>
    </source>
</evidence>
<dbReference type="PANTHER" id="PTHR11113:SF14">
    <property type="entry name" value="N-ACETYLGLUCOSAMINE-6-PHOSPHATE DEACETYLASE"/>
    <property type="match status" value="1"/>
</dbReference>
<evidence type="ECO:0000256" key="7">
    <source>
        <dbReference type="PIRSR" id="PIRSR038994-3"/>
    </source>
</evidence>
<dbReference type="InterPro" id="IPR006680">
    <property type="entry name" value="Amidohydro-rel"/>
</dbReference>
<evidence type="ECO:0000256" key="1">
    <source>
        <dbReference type="ARBA" id="ARBA00010716"/>
    </source>
</evidence>
<keyword evidence="3 4" id="KW-0378">Hydrolase</keyword>
<dbReference type="AlphaFoldDB" id="A0A4R6T7P9"/>
<feature type="binding site" evidence="6">
    <location>
        <begin position="213"/>
        <end position="214"/>
    </location>
    <ligand>
        <name>substrate</name>
    </ligand>
</feature>
<keyword evidence="10" id="KW-1185">Reference proteome</keyword>
<evidence type="ECO:0000256" key="3">
    <source>
        <dbReference type="ARBA" id="ARBA00022801"/>
    </source>
</evidence>
<accession>A0A4R6T7P9</accession>
<sequence length="384" mass="42637">MEKVIAKSIFDDLSYELVISDNKIQDVILLKESLETDRWFGPGFFDIQVNGYGGFDYNSLQNNFLDLGQISRILREKGGCYHFPTVITNSSEMLIKLLKQIIQLIHSDQEAKESIQGIHLEGPFISSEEGPRGAHFKEFVQAPDWSLFQKFQDAAEGNIKLITLSPEWVGSASFIEKCVDSGVLVSIGHTNANQIQIQEAVKAGATLSTHLGNGAHGMLPRHPNYLWSQLAEDGLATSIIADGFHLPKEVIQVFKKVKGDKLLLVSDSVALAGMEPGDYETPVGGKVRLTSEGKLHLRENSQTLAGSALNLLQGVNFLIRNQLASVSEAWKMASLIPHQVVQKNSYLWNPQTSPDLVIAQMNENSELEILKTFQNRREVYSQMS</sequence>
<dbReference type="EMBL" id="SNYF01000005">
    <property type="protein sequence ID" value="TDQ19050.1"/>
    <property type="molecule type" value="Genomic_DNA"/>
</dbReference>
<proteinExistence type="inferred from homology"/>